<dbReference type="PROSITE" id="PS50005">
    <property type="entry name" value="TPR"/>
    <property type="match status" value="1"/>
</dbReference>
<accession>A0A5A7NA38</accession>
<protein>
    <submittedName>
        <fullName evidence="4">Uncharacterized protein</fullName>
    </submittedName>
</protein>
<keyword evidence="1" id="KW-0677">Repeat</keyword>
<dbReference type="PANTHER" id="PTHR44943">
    <property type="entry name" value="CELLULOSE SYNTHASE OPERON PROTEIN C"/>
    <property type="match status" value="1"/>
</dbReference>
<dbReference type="Pfam" id="PF13432">
    <property type="entry name" value="TPR_16"/>
    <property type="match status" value="1"/>
</dbReference>
<dbReference type="AlphaFoldDB" id="A0A5A7NA38"/>
<dbReference type="SUPFAM" id="SSF48452">
    <property type="entry name" value="TPR-like"/>
    <property type="match status" value="1"/>
</dbReference>
<dbReference type="InterPro" id="IPR011990">
    <property type="entry name" value="TPR-like_helical_dom_sf"/>
</dbReference>
<feature type="repeat" description="TPR" evidence="3">
    <location>
        <begin position="82"/>
        <end position="115"/>
    </location>
</feature>
<dbReference type="PANTHER" id="PTHR44943:SF4">
    <property type="entry name" value="TPR REPEAT-CONTAINING PROTEIN MJ0798"/>
    <property type="match status" value="1"/>
</dbReference>
<name>A0A5A7NA38_9PROT</name>
<dbReference type="SMART" id="SM00028">
    <property type="entry name" value="TPR"/>
    <property type="match status" value="3"/>
</dbReference>
<gene>
    <name evidence="4" type="ORF">JCM17846_16110</name>
</gene>
<comment type="caution">
    <text evidence="4">The sequence shown here is derived from an EMBL/GenBank/DDBJ whole genome shotgun (WGS) entry which is preliminary data.</text>
</comment>
<reference evidence="4 5" key="1">
    <citation type="submission" date="2019-09" db="EMBL/GenBank/DDBJ databases">
        <title>NBRP : Genome information of microbial organism related human and environment.</title>
        <authorList>
            <person name="Hattori M."/>
            <person name="Oshima K."/>
            <person name="Inaba H."/>
            <person name="Suda W."/>
            <person name="Sakamoto M."/>
            <person name="Iino T."/>
            <person name="Kitahara M."/>
            <person name="Oshida Y."/>
            <person name="Iida T."/>
            <person name="Kudo T."/>
            <person name="Itoh T."/>
            <person name="Ohkuma M."/>
        </authorList>
    </citation>
    <scope>NUCLEOTIDE SEQUENCE [LARGE SCALE GENOMIC DNA]</scope>
    <source>
        <strain evidence="4 5">Q-1</strain>
    </source>
</reference>
<keyword evidence="2 3" id="KW-0802">TPR repeat</keyword>
<dbReference type="Proteomes" id="UP000324996">
    <property type="component" value="Unassembled WGS sequence"/>
</dbReference>
<evidence type="ECO:0000256" key="1">
    <source>
        <dbReference type="ARBA" id="ARBA00022737"/>
    </source>
</evidence>
<dbReference type="Gene3D" id="1.25.40.10">
    <property type="entry name" value="Tetratricopeptide repeat domain"/>
    <property type="match status" value="1"/>
</dbReference>
<sequence length="293" mass="32679">MPKIDAESPTDDQAQQDLKSAKSLMKAGQIATALQELDDLLAKSPDHPDGLYMAAVCLRYLGRSDEAAHKLVRLKEVAPDFARAFQEEGHLLRAVQRPEEALKAYERACRLNPALIASWKAQADLFEQLGRLGPARQARGQAEKLMALPKELLDASLLLHEGKPLKAEALCRAFLQAHPHHIDAMRLLAAIGVRMGVLEDADFLLESALVFAPDQIDIRLDYIEVLRKRQKYEAARDQARLLYEKDPNNPVFLSHYAIESLQLGDYDLALDLFDRVLAILPMIPPPSPLAVMP</sequence>
<dbReference type="Pfam" id="PF13181">
    <property type="entry name" value="TPR_8"/>
    <property type="match status" value="1"/>
</dbReference>
<evidence type="ECO:0000256" key="2">
    <source>
        <dbReference type="ARBA" id="ARBA00022803"/>
    </source>
</evidence>
<dbReference type="InterPro" id="IPR019734">
    <property type="entry name" value="TPR_rpt"/>
</dbReference>
<evidence type="ECO:0000313" key="5">
    <source>
        <dbReference type="Proteomes" id="UP000324996"/>
    </source>
</evidence>
<proteinExistence type="predicted"/>
<dbReference type="EMBL" id="BKCN01000006">
    <property type="protein sequence ID" value="GER03929.1"/>
    <property type="molecule type" value="Genomic_DNA"/>
</dbReference>
<evidence type="ECO:0000313" key="4">
    <source>
        <dbReference type="EMBL" id="GER03929.1"/>
    </source>
</evidence>
<dbReference type="InterPro" id="IPR051685">
    <property type="entry name" value="Ycf3/AcsC/BcsC/TPR_MFPF"/>
</dbReference>
<evidence type="ECO:0000256" key="3">
    <source>
        <dbReference type="PROSITE-ProRule" id="PRU00339"/>
    </source>
</evidence>
<keyword evidence="5" id="KW-1185">Reference proteome</keyword>
<dbReference type="Gene3D" id="1.25.40.1040">
    <property type="match status" value="1"/>
</dbReference>
<organism evidence="4 5">
    <name type="scientific">Iodidimonas nitroreducens</name>
    <dbReference type="NCBI Taxonomy" id="1236968"/>
    <lineage>
        <taxon>Bacteria</taxon>
        <taxon>Pseudomonadati</taxon>
        <taxon>Pseudomonadota</taxon>
        <taxon>Alphaproteobacteria</taxon>
        <taxon>Iodidimonadales</taxon>
        <taxon>Iodidimonadaceae</taxon>
        <taxon>Iodidimonas</taxon>
    </lineage>
</organism>